<protein>
    <submittedName>
        <fullName evidence="2">Uncharacterized protein</fullName>
    </submittedName>
</protein>
<evidence type="ECO:0000256" key="1">
    <source>
        <dbReference type="SAM" id="MobiDB-lite"/>
    </source>
</evidence>
<accession>A0AAV7VGN6</accession>
<comment type="caution">
    <text evidence="2">The sequence shown here is derived from an EMBL/GenBank/DDBJ whole genome shotgun (WGS) entry which is preliminary data.</text>
</comment>
<gene>
    <name evidence="2" type="ORF">NDU88_003657</name>
</gene>
<organism evidence="2 3">
    <name type="scientific">Pleurodeles waltl</name>
    <name type="common">Iberian ribbed newt</name>
    <dbReference type="NCBI Taxonomy" id="8319"/>
    <lineage>
        <taxon>Eukaryota</taxon>
        <taxon>Metazoa</taxon>
        <taxon>Chordata</taxon>
        <taxon>Craniata</taxon>
        <taxon>Vertebrata</taxon>
        <taxon>Euteleostomi</taxon>
        <taxon>Amphibia</taxon>
        <taxon>Batrachia</taxon>
        <taxon>Caudata</taxon>
        <taxon>Salamandroidea</taxon>
        <taxon>Salamandridae</taxon>
        <taxon>Pleurodelinae</taxon>
        <taxon>Pleurodeles</taxon>
    </lineage>
</organism>
<keyword evidence="3" id="KW-1185">Reference proteome</keyword>
<feature type="region of interest" description="Disordered" evidence="1">
    <location>
        <begin position="1"/>
        <end position="79"/>
    </location>
</feature>
<dbReference type="Proteomes" id="UP001066276">
    <property type="component" value="Chromosome 2_1"/>
</dbReference>
<feature type="compositionally biased region" description="Basic and acidic residues" evidence="1">
    <location>
        <begin position="20"/>
        <end position="79"/>
    </location>
</feature>
<sequence length="79" mass="8832">MTWPGTGGRGAGKKQAGGEAGKESQKERSSCVEQKKDRRPTVWKKGAERRGNRPCGKRVETEENKHSQRPSEEEDLEAH</sequence>
<evidence type="ECO:0000313" key="2">
    <source>
        <dbReference type="EMBL" id="KAJ1199825.1"/>
    </source>
</evidence>
<feature type="compositionally biased region" description="Gly residues" evidence="1">
    <location>
        <begin position="1"/>
        <end position="10"/>
    </location>
</feature>
<dbReference type="AlphaFoldDB" id="A0AAV7VGN6"/>
<evidence type="ECO:0000313" key="3">
    <source>
        <dbReference type="Proteomes" id="UP001066276"/>
    </source>
</evidence>
<reference evidence="2" key="1">
    <citation type="journal article" date="2022" name="bioRxiv">
        <title>Sequencing and chromosome-scale assembly of the giantPleurodeles waltlgenome.</title>
        <authorList>
            <person name="Brown T."/>
            <person name="Elewa A."/>
            <person name="Iarovenko S."/>
            <person name="Subramanian E."/>
            <person name="Araus A.J."/>
            <person name="Petzold A."/>
            <person name="Susuki M."/>
            <person name="Suzuki K.-i.T."/>
            <person name="Hayashi T."/>
            <person name="Toyoda A."/>
            <person name="Oliveira C."/>
            <person name="Osipova E."/>
            <person name="Leigh N.D."/>
            <person name="Simon A."/>
            <person name="Yun M.H."/>
        </authorList>
    </citation>
    <scope>NUCLEOTIDE SEQUENCE</scope>
    <source>
        <strain evidence="2">20211129_DDA</strain>
        <tissue evidence="2">Liver</tissue>
    </source>
</reference>
<proteinExistence type="predicted"/>
<name>A0AAV7VGN6_PLEWA</name>
<dbReference type="EMBL" id="JANPWB010000003">
    <property type="protein sequence ID" value="KAJ1199825.1"/>
    <property type="molecule type" value="Genomic_DNA"/>
</dbReference>